<feature type="compositionally biased region" description="Basic and acidic residues" evidence="1">
    <location>
        <begin position="269"/>
        <end position="281"/>
    </location>
</feature>
<comment type="caution">
    <text evidence="2">The sequence shown here is derived from an EMBL/GenBank/DDBJ whole genome shotgun (WGS) entry which is preliminary data.</text>
</comment>
<protein>
    <submittedName>
        <fullName evidence="2">Uncharacterized protein</fullName>
    </submittedName>
</protein>
<dbReference type="Proteomes" id="UP000005709">
    <property type="component" value="Unassembled WGS sequence"/>
</dbReference>
<accession>C8PJF1</accession>
<feature type="compositionally biased region" description="Polar residues" evidence="1">
    <location>
        <begin position="234"/>
        <end position="247"/>
    </location>
</feature>
<evidence type="ECO:0000313" key="2">
    <source>
        <dbReference type="EMBL" id="EEV17056.1"/>
    </source>
</evidence>
<evidence type="ECO:0000256" key="1">
    <source>
        <dbReference type="SAM" id="MobiDB-lite"/>
    </source>
</evidence>
<dbReference type="OrthoDB" id="5363771at2"/>
<feature type="compositionally biased region" description="Basic and acidic residues" evidence="1">
    <location>
        <begin position="313"/>
        <end position="322"/>
    </location>
</feature>
<dbReference type="RefSeq" id="WP_005872006.1">
    <property type="nucleotide sequence ID" value="NZ_ACYG01000027.1"/>
</dbReference>
<reference evidence="2 3" key="1">
    <citation type="submission" date="2009-07" db="EMBL/GenBank/DDBJ databases">
        <authorList>
            <person name="Madupu R."/>
            <person name="Sebastian Y."/>
            <person name="Durkin A.S."/>
            <person name="Torralba M."/>
            <person name="Methe B."/>
            <person name="Sutton G.G."/>
            <person name="Strausberg R.L."/>
            <person name="Nelson K.E."/>
        </authorList>
    </citation>
    <scope>NUCLEOTIDE SEQUENCE [LARGE SCALE GENOMIC DNA]</scope>
    <source>
        <strain evidence="2 3">RM3268</strain>
    </source>
</reference>
<proteinExistence type="predicted"/>
<sequence length="690" mass="74161">MKILLDNHNEQVASVVNICCERIGADLVAYSADESEYDLTIKNYEDGDDISKFDLNKTLFLTPKNVSVPGARYTLTKPFSPLELITFISEFSVQNMSVQAKEKMAKEFADASSVMKEIDAIDQANSASGSNFEELVDSFYDSGKDIPLSQLANDIAPEIADDVPLSQLVGDMPRTDEIADDIPLSQLADEAALADTIADDTPLNAVAEKIADNIADDMPLNLAASDIPEDVPLNSISTSEPAESNHTPQDEIPLAKDDAPIALAALDDENPKNSKTDKMQTEDEIPATRASETLPLVQQDELQRASSSNGTAVEKKADAAPNLEEAKDFADVTLKQHESDGSFAYKTEERKSASQVVQDVAGAPVNSGFDMDFSRLFDSAGMPVEEFGGYDNFATAAFASDEKEDKKSAHDKNTAATDFQKTQIPSQYEVASDMPIALAGAGDIPRENLYNAVPFQSMEFTGGLAQNTPMSAHNEAWNSIGANFAASANSSNTGIINSTPAPNFSELNLPHILDASDLPKQSEQANSVAGGFADGFLRAMEGDFANSFAESSADSEQFKSGKPAKSAAQQIKFNASKASERTEFKSPKFGVSEQVNEMKFGAQAMPNELAASAAAEFASLMASELELSSKSEPLRNEHSKKPSAEELKTKLRDDLEAGIASTIERFAGSKDAKDALKDFKINIDISFGDR</sequence>
<organism evidence="2 3">
    <name type="scientific">Campylobacter gracilis RM3268</name>
    <dbReference type="NCBI Taxonomy" id="553220"/>
    <lineage>
        <taxon>Bacteria</taxon>
        <taxon>Pseudomonadati</taxon>
        <taxon>Campylobacterota</taxon>
        <taxon>Epsilonproteobacteria</taxon>
        <taxon>Campylobacterales</taxon>
        <taxon>Campylobacteraceae</taxon>
        <taxon>Campylobacter</taxon>
    </lineage>
</organism>
<gene>
    <name evidence="2" type="ORF">CAMGR0001_1350</name>
</gene>
<dbReference type="EMBL" id="ACYG01000027">
    <property type="protein sequence ID" value="EEV17056.1"/>
    <property type="molecule type" value="Genomic_DNA"/>
</dbReference>
<dbReference type="AlphaFoldDB" id="C8PJF1"/>
<keyword evidence="3" id="KW-1185">Reference proteome</keyword>
<dbReference type="eggNOG" id="ENOG5030TH0">
    <property type="taxonomic scope" value="Bacteria"/>
</dbReference>
<feature type="region of interest" description="Disordered" evidence="1">
    <location>
        <begin position="628"/>
        <end position="649"/>
    </location>
</feature>
<dbReference type="STRING" id="824.CGRAC_0842"/>
<feature type="region of interest" description="Disordered" evidence="1">
    <location>
        <begin position="266"/>
        <end position="322"/>
    </location>
</feature>
<feature type="region of interest" description="Disordered" evidence="1">
    <location>
        <begin position="231"/>
        <end position="253"/>
    </location>
</feature>
<name>C8PJF1_9BACT</name>
<evidence type="ECO:0000313" key="3">
    <source>
        <dbReference type="Proteomes" id="UP000005709"/>
    </source>
</evidence>